<reference evidence="1 2" key="1">
    <citation type="journal article" date="2024" name="BMC Biol.">
        <title>Comparative genomics of Ascetosporea gives new insight into the evolutionary basis for animal parasitism in Rhizaria.</title>
        <authorList>
            <person name="Hiltunen Thoren M."/>
            <person name="Onut-Brannstrom I."/>
            <person name="Alfjorden A."/>
            <person name="Peckova H."/>
            <person name="Swords F."/>
            <person name="Hooper C."/>
            <person name="Holzer A.S."/>
            <person name="Bass D."/>
            <person name="Burki F."/>
        </authorList>
    </citation>
    <scope>NUCLEOTIDE SEQUENCE [LARGE SCALE GENOMIC DNA]</scope>
    <source>
        <strain evidence="1">20-A016</strain>
    </source>
</reference>
<gene>
    <name evidence="1" type="ORF">MHBO_004930</name>
</gene>
<protein>
    <submittedName>
        <fullName evidence="1">Uncharacterized protein</fullName>
    </submittedName>
</protein>
<name>A0ABV2AUM2_9EUKA</name>
<evidence type="ECO:0000313" key="2">
    <source>
        <dbReference type="Proteomes" id="UP001439008"/>
    </source>
</evidence>
<dbReference type="EMBL" id="JBDODL010005833">
    <property type="protein sequence ID" value="MES1923365.1"/>
    <property type="molecule type" value="Genomic_DNA"/>
</dbReference>
<sequence>MEDKLQNIKTFEFLDVLANTATFRKEHGRKALCLFLSDGSTTNNILWVFEHVRNLNFWDNLALDEGKDTILSEIPRSFLKHLVEDLVRLDRDEEVKRGKNATKSL</sequence>
<comment type="caution">
    <text evidence="1">The sequence shown here is derived from an EMBL/GenBank/DDBJ whole genome shotgun (WGS) entry which is preliminary data.</text>
</comment>
<evidence type="ECO:0000313" key="1">
    <source>
        <dbReference type="EMBL" id="MES1923365.1"/>
    </source>
</evidence>
<accession>A0ABV2AUM2</accession>
<proteinExistence type="predicted"/>
<organism evidence="1 2">
    <name type="scientific">Bonamia ostreae</name>
    <dbReference type="NCBI Taxonomy" id="126728"/>
    <lineage>
        <taxon>Eukaryota</taxon>
        <taxon>Sar</taxon>
        <taxon>Rhizaria</taxon>
        <taxon>Endomyxa</taxon>
        <taxon>Ascetosporea</taxon>
        <taxon>Haplosporida</taxon>
        <taxon>Bonamia</taxon>
    </lineage>
</organism>
<keyword evidence="2" id="KW-1185">Reference proteome</keyword>
<dbReference type="Proteomes" id="UP001439008">
    <property type="component" value="Unassembled WGS sequence"/>
</dbReference>